<feature type="compositionally biased region" description="Low complexity" evidence="1">
    <location>
        <begin position="154"/>
        <end position="163"/>
    </location>
</feature>
<keyword evidence="3" id="KW-1185">Reference proteome</keyword>
<comment type="caution">
    <text evidence="2">The sequence shown here is derived from an EMBL/GenBank/DDBJ whole genome shotgun (WGS) entry which is preliminary data.</text>
</comment>
<gene>
    <name evidence="2" type="ORF">NQ314_019997</name>
</gene>
<evidence type="ECO:0000313" key="3">
    <source>
        <dbReference type="Proteomes" id="UP001162156"/>
    </source>
</evidence>
<sequence>MKLLMNLRVYFAKNTGGEHNQNRVKTNLFNGKYKDNGGLSREAYIMRKYYNAKHLEPKMDEGEIVKHLSRHFDDDIRRVIVTQRIGTIEGLIEYIRVIDDDRTEWRRLNNRQTYGNNNQNYDKREWNRNYQGNQNQNFRYQGDNRDNQYQNQNYRTENRNGNFRNDRGDGNNRNQNYNRTENRNNETDRRTLRRWQMYKYTDRQMIWKL</sequence>
<evidence type="ECO:0000313" key="2">
    <source>
        <dbReference type="EMBL" id="KAJ8927525.1"/>
    </source>
</evidence>
<name>A0AAV8WMM6_9CUCU</name>
<proteinExistence type="predicted"/>
<protein>
    <submittedName>
        <fullName evidence="2">Uncharacterized protein</fullName>
    </submittedName>
</protein>
<reference evidence="2" key="1">
    <citation type="journal article" date="2023" name="Insect Mol. Biol.">
        <title>Genome sequencing provides insights into the evolution of gene families encoding plant cell wall-degrading enzymes in longhorned beetles.</title>
        <authorList>
            <person name="Shin N.R."/>
            <person name="Okamura Y."/>
            <person name="Kirsch R."/>
            <person name="Pauchet Y."/>
        </authorList>
    </citation>
    <scope>NUCLEOTIDE SEQUENCE</scope>
    <source>
        <strain evidence="2">RBIC_L_NR</strain>
    </source>
</reference>
<dbReference type="Proteomes" id="UP001162156">
    <property type="component" value="Unassembled WGS sequence"/>
</dbReference>
<dbReference type="EMBL" id="JANEYF010005623">
    <property type="protein sequence ID" value="KAJ8927525.1"/>
    <property type="molecule type" value="Genomic_DNA"/>
</dbReference>
<dbReference type="AlphaFoldDB" id="A0AAV8WMM6"/>
<accession>A0AAV8WMM6</accession>
<feature type="region of interest" description="Disordered" evidence="1">
    <location>
        <begin position="154"/>
        <end position="188"/>
    </location>
</feature>
<organism evidence="2 3">
    <name type="scientific">Rhamnusium bicolor</name>
    <dbReference type="NCBI Taxonomy" id="1586634"/>
    <lineage>
        <taxon>Eukaryota</taxon>
        <taxon>Metazoa</taxon>
        <taxon>Ecdysozoa</taxon>
        <taxon>Arthropoda</taxon>
        <taxon>Hexapoda</taxon>
        <taxon>Insecta</taxon>
        <taxon>Pterygota</taxon>
        <taxon>Neoptera</taxon>
        <taxon>Endopterygota</taxon>
        <taxon>Coleoptera</taxon>
        <taxon>Polyphaga</taxon>
        <taxon>Cucujiformia</taxon>
        <taxon>Chrysomeloidea</taxon>
        <taxon>Cerambycidae</taxon>
        <taxon>Lepturinae</taxon>
        <taxon>Rhagiini</taxon>
        <taxon>Rhamnusium</taxon>
    </lineage>
</organism>
<evidence type="ECO:0000256" key="1">
    <source>
        <dbReference type="SAM" id="MobiDB-lite"/>
    </source>
</evidence>